<protein>
    <submittedName>
        <fullName evidence="2">3-dehydrosphinganine reductase</fullName>
    </submittedName>
</protein>
<evidence type="ECO:0000313" key="1">
    <source>
        <dbReference type="Proteomes" id="UP000887576"/>
    </source>
</evidence>
<reference evidence="2" key="1">
    <citation type="submission" date="2022-11" db="UniProtKB">
        <authorList>
            <consortium name="WormBaseParasite"/>
        </authorList>
    </citation>
    <scope>IDENTIFICATION</scope>
</reference>
<sequence>MEPLLVFLLAFLSFICCSFIAVVIFFVAVLPKRIPAKIPGSHVFITGGSKGIGKMIAEQMLLRRAKTVSIAARNMQDLKNAKEYLEKSCDDSQLINIYQLDVTSSYENIKSVIDKAVEDSGPIEILVNNAGYVIQGDFSEIPVSSFESQMKINYISGALVTRAVIDQMKEAKSGHICFVSSAAGQCAIWGYSAYSPSKFAVRGFAEALHMELLPYNIGVTVLYPPNTETEGFEVEQQTMPEEVRLIGESAGIFTAKEVAEALVNDMLKGEFITAVGLEGKMLGALTAGAGPEPSVINAVIQTFLGGIFRCVMLGYLSTFNRIVQMCHSKKTKK</sequence>
<name>A0AC34QUG6_9BILA</name>
<accession>A0AC34QUG6</accession>
<dbReference type="Proteomes" id="UP000887576">
    <property type="component" value="Unplaced"/>
</dbReference>
<evidence type="ECO:0000313" key="2">
    <source>
        <dbReference type="WBParaSite" id="JU765_v2.g19466.t1"/>
    </source>
</evidence>
<organism evidence="1 2">
    <name type="scientific">Panagrolaimus sp. JU765</name>
    <dbReference type="NCBI Taxonomy" id="591449"/>
    <lineage>
        <taxon>Eukaryota</taxon>
        <taxon>Metazoa</taxon>
        <taxon>Ecdysozoa</taxon>
        <taxon>Nematoda</taxon>
        <taxon>Chromadorea</taxon>
        <taxon>Rhabditida</taxon>
        <taxon>Tylenchina</taxon>
        <taxon>Panagrolaimomorpha</taxon>
        <taxon>Panagrolaimoidea</taxon>
        <taxon>Panagrolaimidae</taxon>
        <taxon>Panagrolaimus</taxon>
    </lineage>
</organism>
<proteinExistence type="predicted"/>
<dbReference type="WBParaSite" id="JU765_v2.g19466.t1">
    <property type="protein sequence ID" value="JU765_v2.g19466.t1"/>
    <property type="gene ID" value="JU765_v2.g19466"/>
</dbReference>